<dbReference type="OMA" id="NLGTMIR"/>
<dbReference type="PANTHER" id="PTHR43191:SF2">
    <property type="entry name" value="RRNA METHYLTRANSFERASE 3, MITOCHONDRIAL"/>
    <property type="match status" value="1"/>
</dbReference>
<dbReference type="Pfam" id="PF22435">
    <property type="entry name" value="MRM3-like_sub_bind"/>
    <property type="match status" value="1"/>
</dbReference>
<organism evidence="6 7">
    <name type="scientific">Galdieria sulphuraria</name>
    <name type="common">Red alga</name>
    <dbReference type="NCBI Taxonomy" id="130081"/>
    <lineage>
        <taxon>Eukaryota</taxon>
        <taxon>Rhodophyta</taxon>
        <taxon>Bangiophyceae</taxon>
        <taxon>Galdieriales</taxon>
        <taxon>Galdieriaceae</taxon>
        <taxon>Galdieria</taxon>
    </lineage>
</organism>
<comment type="similarity">
    <text evidence="1">Belongs to the class IV-like SAM-binding methyltransferase superfamily. RNA methyltransferase TrmH family.</text>
</comment>
<dbReference type="EMBL" id="KB454484">
    <property type="protein sequence ID" value="EME32805.1"/>
    <property type="molecule type" value="Genomic_DNA"/>
</dbReference>
<protein>
    <submittedName>
        <fullName evidence="6">RNA methyltransferase, TrmH family</fullName>
    </submittedName>
</protein>
<dbReference type="InterPro" id="IPR053888">
    <property type="entry name" value="MRM3-like_sub_bind"/>
</dbReference>
<keyword evidence="3 6" id="KW-0808">Transferase</keyword>
<evidence type="ECO:0000259" key="5">
    <source>
        <dbReference type="Pfam" id="PF22435"/>
    </source>
</evidence>
<evidence type="ECO:0000256" key="3">
    <source>
        <dbReference type="ARBA" id="ARBA00022679"/>
    </source>
</evidence>
<dbReference type="PANTHER" id="PTHR43191">
    <property type="entry name" value="RRNA METHYLTRANSFERASE 3"/>
    <property type="match status" value="1"/>
</dbReference>
<evidence type="ECO:0000256" key="2">
    <source>
        <dbReference type="ARBA" id="ARBA00022603"/>
    </source>
</evidence>
<dbReference type="AlphaFoldDB" id="M2X8C2"/>
<reference evidence="7" key="1">
    <citation type="journal article" date="2013" name="Science">
        <title>Gene transfer from bacteria and archaea facilitated evolution of an extremophilic eukaryote.</title>
        <authorList>
            <person name="Schonknecht G."/>
            <person name="Chen W.H."/>
            <person name="Ternes C.M."/>
            <person name="Barbier G.G."/>
            <person name="Shrestha R.P."/>
            <person name="Stanke M."/>
            <person name="Brautigam A."/>
            <person name="Baker B.J."/>
            <person name="Banfield J.F."/>
            <person name="Garavito R.M."/>
            <person name="Carr K."/>
            <person name="Wilkerson C."/>
            <person name="Rensing S.A."/>
            <person name="Gagneul D."/>
            <person name="Dickenson N.E."/>
            <person name="Oesterhelt C."/>
            <person name="Lercher M.J."/>
            <person name="Weber A.P."/>
        </authorList>
    </citation>
    <scope>NUCLEOTIDE SEQUENCE [LARGE SCALE GENOMIC DNA]</scope>
    <source>
        <strain evidence="7">074W</strain>
    </source>
</reference>
<proteinExistence type="inferred from homology"/>
<dbReference type="SUPFAM" id="SSF55315">
    <property type="entry name" value="L30e-like"/>
    <property type="match status" value="1"/>
</dbReference>
<evidence type="ECO:0000259" key="4">
    <source>
        <dbReference type="Pfam" id="PF00588"/>
    </source>
</evidence>
<evidence type="ECO:0000313" key="6">
    <source>
        <dbReference type="EMBL" id="EME32805.1"/>
    </source>
</evidence>
<dbReference type="InterPro" id="IPR051259">
    <property type="entry name" value="rRNA_Methyltransferase"/>
</dbReference>
<accession>M2X8C2</accession>
<dbReference type="Gramene" id="EME32805">
    <property type="protein sequence ID" value="EME32805"/>
    <property type="gene ID" value="Gasu_01640"/>
</dbReference>
<dbReference type="KEGG" id="gsl:Gasu_01640"/>
<dbReference type="InterPro" id="IPR029028">
    <property type="entry name" value="Alpha/beta_knot_MTases"/>
</dbReference>
<dbReference type="eggNOG" id="KOG2506">
    <property type="taxonomic scope" value="Eukaryota"/>
</dbReference>
<sequence>MMIVSFVIPHKHFYQVAKLQSVGLMEHCLTINGYYFRHRLRTKHIYLPVSTLITSVRNERVKLVRALTDNQYRKTSKKIVCEGLRLVSDALKRGLKPHFILYSDDVFKSTSFHQYFSKQLFSTSIAWKTTSEVISSISDTVTCQGIVAVFEQPSDGLSHHSDLVLICDKIQDPGNLGSLLRSAAAVGVDGVIVSPESTDPYSVKVLRGGMGAQFAIPIVTCEDWKRFLQVAKDLGDISFFLADSKAEQSHYDLCLVESLAVIVSSEAHGPSCYVRQLNPVEFKIPMQNSMESLNVAVAGSVFLYEVLRQRKANQQK</sequence>
<dbReference type="RefSeq" id="XP_005709325.1">
    <property type="nucleotide sequence ID" value="XM_005709268.1"/>
</dbReference>
<evidence type="ECO:0000313" key="7">
    <source>
        <dbReference type="Proteomes" id="UP000030680"/>
    </source>
</evidence>
<dbReference type="Gene3D" id="3.40.1280.10">
    <property type="match status" value="1"/>
</dbReference>
<dbReference type="SUPFAM" id="SSF75217">
    <property type="entry name" value="alpha/beta knot"/>
    <property type="match status" value="1"/>
</dbReference>
<dbReference type="OrthoDB" id="270651at2759"/>
<evidence type="ECO:0000256" key="1">
    <source>
        <dbReference type="ARBA" id="ARBA00007228"/>
    </source>
</evidence>
<dbReference type="InterPro" id="IPR029026">
    <property type="entry name" value="tRNA_m1G_MTases_N"/>
</dbReference>
<dbReference type="CDD" id="cd18095">
    <property type="entry name" value="SpoU-like_rRNA-MTase"/>
    <property type="match status" value="1"/>
</dbReference>
<dbReference type="Gene3D" id="3.30.1330.30">
    <property type="match status" value="1"/>
</dbReference>
<name>M2X8C2_GALSU</name>
<dbReference type="STRING" id="130081.M2X8C2"/>
<dbReference type="GO" id="GO:0003723">
    <property type="term" value="F:RNA binding"/>
    <property type="evidence" value="ECO:0007669"/>
    <property type="project" value="InterPro"/>
</dbReference>
<dbReference type="Pfam" id="PF00588">
    <property type="entry name" value="SpoU_methylase"/>
    <property type="match status" value="1"/>
</dbReference>
<dbReference type="Proteomes" id="UP000030680">
    <property type="component" value="Unassembled WGS sequence"/>
</dbReference>
<dbReference type="GO" id="GO:0008173">
    <property type="term" value="F:RNA methyltransferase activity"/>
    <property type="evidence" value="ECO:0007669"/>
    <property type="project" value="InterPro"/>
</dbReference>
<feature type="domain" description="MRM3-like substrate binding" evidence="5">
    <location>
        <begin position="58"/>
        <end position="148"/>
    </location>
</feature>
<dbReference type="GO" id="GO:0006396">
    <property type="term" value="P:RNA processing"/>
    <property type="evidence" value="ECO:0007669"/>
    <property type="project" value="InterPro"/>
</dbReference>
<gene>
    <name evidence="6" type="ORF">Gasu_01640</name>
</gene>
<dbReference type="InterPro" id="IPR001537">
    <property type="entry name" value="SpoU_MeTrfase"/>
</dbReference>
<keyword evidence="2 6" id="KW-0489">Methyltransferase</keyword>
<dbReference type="GO" id="GO:0032259">
    <property type="term" value="P:methylation"/>
    <property type="evidence" value="ECO:0007669"/>
    <property type="project" value="UniProtKB-KW"/>
</dbReference>
<feature type="domain" description="tRNA/rRNA methyltransferase SpoU type" evidence="4">
    <location>
        <begin position="163"/>
        <end position="304"/>
    </location>
</feature>
<dbReference type="InterPro" id="IPR029064">
    <property type="entry name" value="Ribosomal_eL30-like_sf"/>
</dbReference>
<keyword evidence="7" id="KW-1185">Reference proteome</keyword>
<dbReference type="GeneID" id="17091354"/>